<evidence type="ECO:0000313" key="2">
    <source>
        <dbReference type="EMBL" id="RMX52047.1"/>
    </source>
</evidence>
<dbReference type="Proteomes" id="UP000275408">
    <property type="component" value="Unassembled WGS sequence"/>
</dbReference>
<reference evidence="2 3" key="1">
    <citation type="journal article" date="2018" name="Sci. Rep.">
        <title>Comparative analysis of the Pocillopora damicornis genome highlights role of immune system in coral evolution.</title>
        <authorList>
            <person name="Cunning R."/>
            <person name="Bay R.A."/>
            <person name="Gillette P."/>
            <person name="Baker A.C."/>
            <person name="Traylor-Knowles N."/>
        </authorList>
    </citation>
    <scope>NUCLEOTIDE SEQUENCE [LARGE SCALE GENOMIC DNA]</scope>
    <source>
        <strain evidence="2">RSMAS</strain>
        <tissue evidence="2">Whole animal</tissue>
    </source>
</reference>
<accession>A0A3M6UEF1</accession>
<proteinExistence type="predicted"/>
<dbReference type="EMBL" id="RCHS01001704">
    <property type="protein sequence ID" value="RMX52047.1"/>
    <property type="molecule type" value="Genomic_DNA"/>
</dbReference>
<dbReference type="AlphaFoldDB" id="A0A3M6UEF1"/>
<sequence length="239" mass="27259">MEDIKKKSSKTTSSRAHPYKSKKAAAKQAAKDKLKGTIFVDALPPQEDEKVVVTSEHFKKPEEPAPPLEEMKSLMNKVDKSSGEKKELVVVEEGEVTPEGTGDYPYASLDELLYNVEVSYPCSIHCTQIEELKSKKEDSPDVFLRCQESPAPPFAIEQGHSWFTLDTISRMVCECGLTPTLSMSKSDKDYGKMYLRCPQRNCDLFQWWLIIVTDVCWGKHVLAGKFDYKKRWVAECFYR</sequence>
<evidence type="ECO:0000256" key="1">
    <source>
        <dbReference type="SAM" id="MobiDB-lite"/>
    </source>
</evidence>
<organism evidence="2 3">
    <name type="scientific">Pocillopora damicornis</name>
    <name type="common">Cauliflower coral</name>
    <name type="synonym">Millepora damicornis</name>
    <dbReference type="NCBI Taxonomy" id="46731"/>
    <lineage>
        <taxon>Eukaryota</taxon>
        <taxon>Metazoa</taxon>
        <taxon>Cnidaria</taxon>
        <taxon>Anthozoa</taxon>
        <taxon>Hexacorallia</taxon>
        <taxon>Scleractinia</taxon>
        <taxon>Astrocoeniina</taxon>
        <taxon>Pocilloporidae</taxon>
        <taxon>Pocillopora</taxon>
    </lineage>
</organism>
<keyword evidence="3" id="KW-1185">Reference proteome</keyword>
<protein>
    <submittedName>
        <fullName evidence="2">Uncharacterized protein</fullName>
    </submittedName>
</protein>
<gene>
    <name evidence="2" type="ORF">pdam_00003772</name>
</gene>
<comment type="caution">
    <text evidence="2">The sequence shown here is derived from an EMBL/GenBank/DDBJ whole genome shotgun (WGS) entry which is preliminary data.</text>
</comment>
<name>A0A3M6UEF1_POCDA</name>
<evidence type="ECO:0000313" key="3">
    <source>
        <dbReference type="Proteomes" id="UP000275408"/>
    </source>
</evidence>
<feature type="region of interest" description="Disordered" evidence="1">
    <location>
        <begin position="1"/>
        <end position="28"/>
    </location>
</feature>